<feature type="transmembrane region" description="Helical" evidence="1">
    <location>
        <begin position="250"/>
        <end position="270"/>
    </location>
</feature>
<accession>A0ABS4QL04</accession>
<feature type="transmembrane region" description="Helical" evidence="1">
    <location>
        <begin position="282"/>
        <end position="302"/>
    </location>
</feature>
<feature type="transmembrane region" description="Helical" evidence="1">
    <location>
        <begin position="129"/>
        <end position="146"/>
    </location>
</feature>
<feature type="transmembrane region" description="Helical" evidence="1">
    <location>
        <begin position="323"/>
        <end position="342"/>
    </location>
</feature>
<sequence>MSVSPDSAPPVAAAPPTRITEIDILRGFALFGILVVNVFVATQLWDFGNARDFEQSSRDNGHWVLAILDALFSGRFYLLFAFLFGYSFTLQMAAARQARVSERARLLRRCVALGAIGFAHVSLLWLGDILTLYAVLGLVLIACRHLRPRTAWIAGAVLYITSVLMPGMDAAFYAVWNVLDFPSLRADFTRGFAETLDAQTTVGPKFMLLNWFGQALPSLGLLLIGMAAGKRGILHRPDILYRWAPRTVRVGLLVGLPVSLVTFADTMRWIDQPETWSELQALVNPLMTLAYVAAIMQVAVYAPFLRRYLEWLAPAGRMAATNYIAQSVVLMALYSGYGLGLADQVPPTTMLALALLTFAAQVGLSGWWLRGHQYGPVEWMLRCATYLTIPSWRKPG</sequence>
<keyword evidence="1" id="KW-0812">Transmembrane</keyword>
<feature type="transmembrane region" description="Helical" evidence="1">
    <location>
        <begin position="65"/>
        <end position="86"/>
    </location>
</feature>
<feature type="transmembrane region" description="Helical" evidence="1">
    <location>
        <begin position="24"/>
        <end position="45"/>
    </location>
</feature>
<evidence type="ECO:0000313" key="4">
    <source>
        <dbReference type="Proteomes" id="UP001519325"/>
    </source>
</evidence>
<feature type="transmembrane region" description="Helical" evidence="1">
    <location>
        <begin position="211"/>
        <end position="229"/>
    </location>
</feature>
<dbReference type="Proteomes" id="UP001519325">
    <property type="component" value="Unassembled WGS sequence"/>
</dbReference>
<feature type="transmembrane region" description="Helical" evidence="1">
    <location>
        <begin position="348"/>
        <end position="369"/>
    </location>
</feature>
<keyword evidence="4" id="KW-1185">Reference proteome</keyword>
<comment type="caution">
    <text evidence="3">The sequence shown here is derived from an EMBL/GenBank/DDBJ whole genome shotgun (WGS) entry which is preliminary data.</text>
</comment>
<dbReference type="InterPro" id="IPR007349">
    <property type="entry name" value="DUF418"/>
</dbReference>
<reference evidence="3 4" key="1">
    <citation type="submission" date="2021-03" db="EMBL/GenBank/DDBJ databases">
        <title>Sequencing the genomes of 1000 actinobacteria strains.</title>
        <authorList>
            <person name="Klenk H.-P."/>
        </authorList>
    </citation>
    <scope>NUCLEOTIDE SEQUENCE [LARGE SCALE GENOMIC DNA]</scope>
    <source>
        <strain evidence="3 4">DSM 45516</strain>
    </source>
</reference>
<feature type="transmembrane region" description="Helical" evidence="1">
    <location>
        <begin position="153"/>
        <end position="176"/>
    </location>
</feature>
<name>A0ABS4QL04_9NOCA</name>
<gene>
    <name evidence="3" type="ORF">BJ987_005293</name>
</gene>
<dbReference type="PANTHER" id="PTHR30590">
    <property type="entry name" value="INNER MEMBRANE PROTEIN"/>
    <property type="match status" value="1"/>
</dbReference>
<feature type="domain" description="DUF418" evidence="2">
    <location>
        <begin position="228"/>
        <end position="387"/>
    </location>
</feature>
<protein>
    <recommendedName>
        <fullName evidence="2">DUF418 domain-containing protein</fullName>
    </recommendedName>
</protein>
<evidence type="ECO:0000259" key="2">
    <source>
        <dbReference type="Pfam" id="PF04235"/>
    </source>
</evidence>
<dbReference type="EMBL" id="JAGGMR010000001">
    <property type="protein sequence ID" value="MBP2192392.1"/>
    <property type="molecule type" value="Genomic_DNA"/>
</dbReference>
<evidence type="ECO:0000256" key="1">
    <source>
        <dbReference type="SAM" id="Phobius"/>
    </source>
</evidence>
<evidence type="ECO:0000313" key="3">
    <source>
        <dbReference type="EMBL" id="MBP2192392.1"/>
    </source>
</evidence>
<proteinExistence type="predicted"/>
<organism evidence="3 4">
    <name type="scientific">Nocardia goodfellowii</name>
    <dbReference type="NCBI Taxonomy" id="882446"/>
    <lineage>
        <taxon>Bacteria</taxon>
        <taxon>Bacillati</taxon>
        <taxon>Actinomycetota</taxon>
        <taxon>Actinomycetes</taxon>
        <taxon>Mycobacteriales</taxon>
        <taxon>Nocardiaceae</taxon>
        <taxon>Nocardia</taxon>
    </lineage>
</organism>
<dbReference type="InterPro" id="IPR052529">
    <property type="entry name" value="Bact_Transport_Assoc"/>
</dbReference>
<dbReference type="Pfam" id="PF04235">
    <property type="entry name" value="DUF418"/>
    <property type="match status" value="1"/>
</dbReference>
<keyword evidence="1" id="KW-0472">Membrane</keyword>
<dbReference type="RefSeq" id="WP_209895181.1">
    <property type="nucleotide sequence ID" value="NZ_JAGGMR010000001.1"/>
</dbReference>
<dbReference type="PANTHER" id="PTHR30590:SF2">
    <property type="entry name" value="INNER MEMBRANE PROTEIN"/>
    <property type="match status" value="1"/>
</dbReference>
<keyword evidence="1" id="KW-1133">Transmembrane helix</keyword>